<dbReference type="CDD" id="cd00311">
    <property type="entry name" value="TIM"/>
    <property type="match status" value="1"/>
</dbReference>
<reference evidence="20" key="1">
    <citation type="submission" date="2016-06" db="UniProtKB">
        <authorList>
            <consortium name="WormBaseParasite"/>
        </authorList>
    </citation>
    <scope>IDENTIFICATION</scope>
</reference>
<protein>
    <recommendedName>
        <fullName evidence="14">Spliceosome-associated protein CWC27 homolog</fullName>
        <ecNumber evidence="7">5.3.1.1</ecNumber>
    </recommendedName>
    <alternativeName>
        <fullName evidence="15">Probable inactive peptidyl-prolyl cis-trans isomerase CWC27 homolog</fullName>
    </alternativeName>
    <alternativeName>
        <fullName evidence="13">Triose-phosphate isomerase</fullName>
    </alternativeName>
    <alternativeName>
        <fullName evidence="8">Triosephosphate isomerase</fullName>
    </alternativeName>
</protein>
<dbReference type="SUPFAM" id="SSF51351">
    <property type="entry name" value="Triosephosphate isomerase (TIM)"/>
    <property type="match status" value="1"/>
</dbReference>
<dbReference type="FunFam" id="3.20.20.70:FF:000016">
    <property type="entry name" value="Triosephosphate isomerase"/>
    <property type="match status" value="1"/>
</dbReference>
<dbReference type="GO" id="GO:0019563">
    <property type="term" value="P:glycerol catabolic process"/>
    <property type="evidence" value="ECO:0007669"/>
    <property type="project" value="TreeGrafter"/>
</dbReference>
<dbReference type="InterPro" id="IPR020892">
    <property type="entry name" value="Cyclophilin-type_PPIase_CS"/>
</dbReference>
<comment type="pathway">
    <text evidence="2">Carbohydrate degradation; glycolysis; D-glyceraldehyde 3-phosphate from glycerone phosphate: step 1/1.</text>
</comment>
<evidence type="ECO:0000256" key="1">
    <source>
        <dbReference type="ARBA" id="ARBA00004123"/>
    </source>
</evidence>
<evidence type="ECO:0000313" key="20">
    <source>
        <dbReference type="WBParaSite" id="GPUH_0000047201-mRNA-1"/>
    </source>
</evidence>
<evidence type="ECO:0000259" key="17">
    <source>
        <dbReference type="PROSITE" id="PS50072"/>
    </source>
</evidence>
<keyword evidence="11" id="KW-0413">Isomerase</keyword>
<dbReference type="GO" id="GO:0006457">
    <property type="term" value="P:protein folding"/>
    <property type="evidence" value="ECO:0007669"/>
    <property type="project" value="InterPro"/>
</dbReference>
<dbReference type="InterPro" id="IPR002130">
    <property type="entry name" value="Cyclophilin-type_PPIase_dom"/>
</dbReference>
<dbReference type="GO" id="GO:0004807">
    <property type="term" value="F:triose-phosphate isomerase activity"/>
    <property type="evidence" value="ECO:0007669"/>
    <property type="project" value="UniProtKB-EC"/>
</dbReference>
<evidence type="ECO:0000256" key="10">
    <source>
        <dbReference type="ARBA" id="ARBA00023152"/>
    </source>
</evidence>
<dbReference type="PANTHER" id="PTHR21139">
    <property type="entry name" value="TRIOSEPHOSPHATE ISOMERASE"/>
    <property type="match status" value="1"/>
</dbReference>
<dbReference type="Pfam" id="PF00121">
    <property type="entry name" value="TIM"/>
    <property type="match status" value="2"/>
</dbReference>
<dbReference type="WBParaSite" id="GPUH_0000047201-mRNA-1">
    <property type="protein sequence ID" value="GPUH_0000047201-mRNA-1"/>
    <property type="gene ID" value="GPUH_0000047201"/>
</dbReference>
<reference evidence="18 19" key="2">
    <citation type="submission" date="2018-11" db="EMBL/GenBank/DDBJ databases">
        <authorList>
            <consortium name="Pathogen Informatics"/>
        </authorList>
    </citation>
    <scope>NUCLEOTIDE SEQUENCE [LARGE SCALE GENOMIC DNA]</scope>
</reference>
<dbReference type="InterPro" id="IPR013785">
    <property type="entry name" value="Aldolase_TIM"/>
</dbReference>
<comment type="subcellular location">
    <subcellularLocation>
        <location evidence="1">Nucleus</location>
    </subcellularLocation>
</comment>
<dbReference type="PROSITE" id="PS50072">
    <property type="entry name" value="CSA_PPIASE_2"/>
    <property type="match status" value="1"/>
</dbReference>
<keyword evidence="12" id="KW-0539">Nucleus</keyword>
<organism evidence="20">
    <name type="scientific">Gongylonema pulchrum</name>
    <dbReference type="NCBI Taxonomy" id="637853"/>
    <lineage>
        <taxon>Eukaryota</taxon>
        <taxon>Metazoa</taxon>
        <taxon>Ecdysozoa</taxon>
        <taxon>Nematoda</taxon>
        <taxon>Chromadorea</taxon>
        <taxon>Rhabditida</taxon>
        <taxon>Spirurina</taxon>
        <taxon>Spiruromorpha</taxon>
        <taxon>Spiruroidea</taxon>
        <taxon>Gongylonematidae</taxon>
        <taxon>Gongylonema</taxon>
    </lineage>
</organism>
<dbReference type="Gene3D" id="3.20.20.70">
    <property type="entry name" value="Aldolase class I"/>
    <property type="match status" value="1"/>
</dbReference>
<dbReference type="FunFam" id="2.40.100.10:FF:000007">
    <property type="entry name" value="Peptidyl-prolyl cis-trans isomerase CWC27 homolog"/>
    <property type="match status" value="1"/>
</dbReference>
<dbReference type="HAMAP" id="MF_00147_B">
    <property type="entry name" value="TIM_B"/>
    <property type="match status" value="1"/>
</dbReference>
<dbReference type="NCBIfam" id="TIGR00419">
    <property type="entry name" value="tim"/>
    <property type="match status" value="1"/>
</dbReference>
<dbReference type="PROSITE" id="PS00171">
    <property type="entry name" value="TIM_1"/>
    <property type="match status" value="1"/>
</dbReference>
<dbReference type="GO" id="GO:0046166">
    <property type="term" value="P:glyceraldehyde-3-phosphate biosynthetic process"/>
    <property type="evidence" value="ECO:0007669"/>
    <property type="project" value="TreeGrafter"/>
</dbReference>
<name>A0A183CVI1_9BILA</name>
<dbReference type="SUPFAM" id="SSF50891">
    <property type="entry name" value="Cyclophilin-like"/>
    <property type="match status" value="1"/>
</dbReference>
<dbReference type="EC" id="5.3.1.1" evidence="7"/>
<dbReference type="Pfam" id="PF00160">
    <property type="entry name" value="Pro_isomerase"/>
    <property type="match status" value="1"/>
</dbReference>
<comment type="similarity">
    <text evidence="5">Belongs to the triosephosphate isomerase family.</text>
</comment>
<keyword evidence="10" id="KW-0324">Glycolysis</keyword>
<dbReference type="PRINTS" id="PR00153">
    <property type="entry name" value="CSAPPISMRASE"/>
</dbReference>
<comment type="pathway">
    <text evidence="3">Carbohydrate biosynthesis; gluconeogenesis.</text>
</comment>
<dbReference type="InterPro" id="IPR022896">
    <property type="entry name" value="TrioseP_Isoase_bac/euk"/>
</dbReference>
<dbReference type="PROSITE" id="PS51440">
    <property type="entry name" value="TIM_2"/>
    <property type="match status" value="1"/>
</dbReference>
<dbReference type="InterPro" id="IPR029000">
    <property type="entry name" value="Cyclophilin-like_dom_sf"/>
</dbReference>
<dbReference type="CDD" id="cd01925">
    <property type="entry name" value="cyclophilin_CeCYP16-like"/>
    <property type="match status" value="1"/>
</dbReference>
<evidence type="ECO:0000256" key="2">
    <source>
        <dbReference type="ARBA" id="ARBA00004680"/>
    </source>
</evidence>
<comment type="similarity">
    <text evidence="4">Belongs to the cyclophilin-type PPIase family.</text>
</comment>
<evidence type="ECO:0000256" key="15">
    <source>
        <dbReference type="ARBA" id="ARBA00042090"/>
    </source>
</evidence>
<dbReference type="InterPro" id="IPR035990">
    <property type="entry name" value="TIM_sf"/>
</dbReference>
<dbReference type="PROSITE" id="PS00170">
    <property type="entry name" value="CSA_PPIASE_1"/>
    <property type="match status" value="1"/>
</dbReference>
<evidence type="ECO:0000256" key="4">
    <source>
        <dbReference type="ARBA" id="ARBA00007365"/>
    </source>
</evidence>
<evidence type="ECO:0000256" key="16">
    <source>
        <dbReference type="ARBA" id="ARBA00046368"/>
    </source>
</evidence>
<evidence type="ECO:0000313" key="18">
    <source>
        <dbReference type="EMBL" id="VDK28139.1"/>
    </source>
</evidence>
<dbReference type="GO" id="GO:0005829">
    <property type="term" value="C:cytosol"/>
    <property type="evidence" value="ECO:0007669"/>
    <property type="project" value="TreeGrafter"/>
</dbReference>
<feature type="domain" description="PPIase cyclophilin-type" evidence="17">
    <location>
        <begin position="237"/>
        <end position="392"/>
    </location>
</feature>
<dbReference type="GO" id="GO:0005634">
    <property type="term" value="C:nucleus"/>
    <property type="evidence" value="ECO:0007669"/>
    <property type="project" value="UniProtKB-SubCell"/>
</dbReference>
<evidence type="ECO:0000256" key="14">
    <source>
        <dbReference type="ARBA" id="ARBA00040027"/>
    </source>
</evidence>
<dbReference type="Proteomes" id="UP000271098">
    <property type="component" value="Unassembled WGS sequence"/>
</dbReference>
<proteinExistence type="inferred from homology"/>
<dbReference type="EMBL" id="UYRT01000410">
    <property type="protein sequence ID" value="VDK28139.1"/>
    <property type="molecule type" value="Genomic_DNA"/>
</dbReference>
<dbReference type="GO" id="GO:0006096">
    <property type="term" value="P:glycolytic process"/>
    <property type="evidence" value="ECO:0007669"/>
    <property type="project" value="UniProtKB-KW"/>
</dbReference>
<evidence type="ECO:0000256" key="13">
    <source>
        <dbReference type="ARBA" id="ARBA00031906"/>
    </source>
</evidence>
<evidence type="ECO:0000256" key="9">
    <source>
        <dbReference type="ARBA" id="ARBA00022432"/>
    </source>
</evidence>
<gene>
    <name evidence="18" type="ORF">GPUH_LOCUS472</name>
</gene>
<comment type="subunit">
    <text evidence="6">Homodimer.</text>
</comment>
<dbReference type="InterPro" id="IPR020861">
    <property type="entry name" value="Triosephosphate_isomerase_AS"/>
</dbReference>
<evidence type="ECO:0000256" key="6">
    <source>
        <dbReference type="ARBA" id="ARBA00011738"/>
    </source>
</evidence>
<keyword evidence="19" id="KW-1185">Reference proteome</keyword>
<dbReference type="GO" id="GO:0003755">
    <property type="term" value="F:peptidyl-prolyl cis-trans isomerase activity"/>
    <property type="evidence" value="ECO:0007669"/>
    <property type="project" value="InterPro"/>
</dbReference>
<dbReference type="GO" id="GO:0006094">
    <property type="term" value="P:gluconeogenesis"/>
    <property type="evidence" value="ECO:0007669"/>
    <property type="project" value="UniProtKB-KW"/>
</dbReference>
<comment type="subunit">
    <text evidence="16">Part of the activated spliceosome B/catalytic step 1 spliceosome, one of the forms of the spliceosome which has a well-formed active site but still cannot catalyze the branching reaction and is composed at least of 52 proteins, the U2, U5 and U6 snRNAs and the pre-mRNA. Recruited during early steps of activated spliceosome B maturation, it is probably one of the first proteins released from this complex as he matures to the spliceosome C complex. Component of the minor spliceosome, which splices U12-type introns.</text>
</comment>
<evidence type="ECO:0000256" key="3">
    <source>
        <dbReference type="ARBA" id="ARBA00004742"/>
    </source>
</evidence>
<evidence type="ECO:0000256" key="12">
    <source>
        <dbReference type="ARBA" id="ARBA00023242"/>
    </source>
</evidence>
<dbReference type="OrthoDB" id="6715177at2759"/>
<accession>A0A183CVI1</accession>
<dbReference type="PANTHER" id="PTHR21139:SF2">
    <property type="entry name" value="TRIOSEPHOSPHATE ISOMERASE"/>
    <property type="match status" value="1"/>
</dbReference>
<evidence type="ECO:0000256" key="7">
    <source>
        <dbReference type="ARBA" id="ARBA00011940"/>
    </source>
</evidence>
<dbReference type="AlphaFoldDB" id="A0A183CVI1"/>
<evidence type="ECO:0000256" key="11">
    <source>
        <dbReference type="ARBA" id="ARBA00023235"/>
    </source>
</evidence>
<evidence type="ECO:0000256" key="8">
    <source>
        <dbReference type="ARBA" id="ARBA00019397"/>
    </source>
</evidence>
<dbReference type="InterPro" id="IPR000652">
    <property type="entry name" value="Triosephosphate_isomerase"/>
</dbReference>
<keyword evidence="9" id="KW-0312">Gluconeogenesis</keyword>
<evidence type="ECO:0000313" key="19">
    <source>
        <dbReference type="Proteomes" id="UP000271098"/>
    </source>
</evidence>
<dbReference type="Gene3D" id="2.40.100.10">
    <property type="entry name" value="Cyclophilin-like"/>
    <property type="match status" value="1"/>
</dbReference>
<evidence type="ECO:0000256" key="5">
    <source>
        <dbReference type="ARBA" id="ARBA00007422"/>
    </source>
</evidence>
<sequence>MNGDKAMIDGIIKFLNEGAVVSNVDVVVAPPAPYLMYVKDKLNAGIHVSAQNCYKHDNWKCKYKIIEYLFFHVAKGAFTGEISPAMIRDLGLHWVILGHSERRHIFGETDELIAEKVVHSIESGLEVIFCCGEKLDEREAGKTKDVNFRQVQALIDKKVNWAKVVIAYEPVWAIGTGKTASPEQAQEVHDWIRQFLKEKVSADVADKTRILYGGSVTAQNAAELAKKPDIDGFLVGVFLKVCLKTTVGDIDIELWSKECPLACRNFIQLCMEGYYNGTIFHRVIKEFIVQGGDPTGTGEGGESIYAAPFKNEFHQRLKFNRRGLVGMASGNDGMNGSQFFFTLNATPDLDKKHSLFGKVVGDTLFNMLRLGECETGEDDRPLSVQKILNAEVLINPFKDIAPRAVKKGKAKKDKAEKKKNVKRDLSLLSFGDEAEEDEIELQQANEKLRWKSKSAHDVLADETLSKELAVPVEELAEPSAVSEYVKLFVFSFFGFCAFFAAKQCRKRILTRGCLYVCVSVRLYRFFISRPIKATGLKLQECNLHAPTGPSPQNGRHYPRGARVRVRQIFFRVN</sequence>